<accession>A0AAD7I6Z7</accession>
<sequence length="101" mass="11153">MDAPLHPPLRINAVSSKSLSSKGTQKRLEAFLQDFQDRTTAAQGGQTAVTVQVQKLKDALKEEREELKAIAKHCRSPRLITRAGSETIRPEEPKNACTLSK</sequence>
<feature type="region of interest" description="Disordered" evidence="1">
    <location>
        <begin position="81"/>
        <end position="101"/>
    </location>
</feature>
<reference evidence="2" key="1">
    <citation type="submission" date="2023-03" db="EMBL/GenBank/DDBJ databases">
        <title>Massive genome expansion in bonnet fungi (Mycena s.s.) driven by repeated elements and novel gene families across ecological guilds.</title>
        <authorList>
            <consortium name="Lawrence Berkeley National Laboratory"/>
            <person name="Harder C.B."/>
            <person name="Miyauchi S."/>
            <person name="Viragh M."/>
            <person name="Kuo A."/>
            <person name="Thoen E."/>
            <person name="Andreopoulos B."/>
            <person name="Lu D."/>
            <person name="Skrede I."/>
            <person name="Drula E."/>
            <person name="Henrissat B."/>
            <person name="Morin E."/>
            <person name="Kohler A."/>
            <person name="Barry K."/>
            <person name="LaButti K."/>
            <person name="Morin E."/>
            <person name="Salamov A."/>
            <person name="Lipzen A."/>
            <person name="Mereny Z."/>
            <person name="Hegedus B."/>
            <person name="Baldrian P."/>
            <person name="Stursova M."/>
            <person name="Weitz H."/>
            <person name="Taylor A."/>
            <person name="Grigoriev I.V."/>
            <person name="Nagy L.G."/>
            <person name="Martin F."/>
            <person name="Kauserud H."/>
        </authorList>
    </citation>
    <scope>NUCLEOTIDE SEQUENCE</scope>
    <source>
        <strain evidence="2">CBHHK188m</strain>
    </source>
</reference>
<protein>
    <submittedName>
        <fullName evidence="2">Uncharacterized protein</fullName>
    </submittedName>
</protein>
<keyword evidence="3" id="KW-1185">Reference proteome</keyword>
<dbReference type="EMBL" id="JARJLG010000148">
    <property type="protein sequence ID" value="KAJ7736541.1"/>
    <property type="molecule type" value="Genomic_DNA"/>
</dbReference>
<name>A0AAD7I6Z7_9AGAR</name>
<evidence type="ECO:0000313" key="2">
    <source>
        <dbReference type="EMBL" id="KAJ7736541.1"/>
    </source>
</evidence>
<organism evidence="2 3">
    <name type="scientific">Mycena maculata</name>
    <dbReference type="NCBI Taxonomy" id="230809"/>
    <lineage>
        <taxon>Eukaryota</taxon>
        <taxon>Fungi</taxon>
        <taxon>Dikarya</taxon>
        <taxon>Basidiomycota</taxon>
        <taxon>Agaricomycotina</taxon>
        <taxon>Agaricomycetes</taxon>
        <taxon>Agaricomycetidae</taxon>
        <taxon>Agaricales</taxon>
        <taxon>Marasmiineae</taxon>
        <taxon>Mycenaceae</taxon>
        <taxon>Mycena</taxon>
    </lineage>
</organism>
<dbReference type="AlphaFoldDB" id="A0AAD7I6Z7"/>
<gene>
    <name evidence="2" type="ORF">DFH07DRAFT_1064877</name>
</gene>
<evidence type="ECO:0000313" key="3">
    <source>
        <dbReference type="Proteomes" id="UP001215280"/>
    </source>
</evidence>
<comment type="caution">
    <text evidence="2">The sequence shown here is derived from an EMBL/GenBank/DDBJ whole genome shotgun (WGS) entry which is preliminary data.</text>
</comment>
<dbReference type="Proteomes" id="UP001215280">
    <property type="component" value="Unassembled WGS sequence"/>
</dbReference>
<evidence type="ECO:0000256" key="1">
    <source>
        <dbReference type="SAM" id="MobiDB-lite"/>
    </source>
</evidence>
<proteinExistence type="predicted"/>